<dbReference type="Gene3D" id="3.40.50.300">
    <property type="entry name" value="P-loop containing nucleotide triphosphate hydrolases"/>
    <property type="match status" value="1"/>
</dbReference>
<dbReference type="PROSITE" id="PS50893">
    <property type="entry name" value="ABC_TRANSPORTER_2"/>
    <property type="match status" value="1"/>
</dbReference>
<keyword evidence="6" id="KW-1185">Reference proteome</keyword>
<dbReference type="InterPro" id="IPR008995">
    <property type="entry name" value="Mo/tungstate-bd_C_term_dom"/>
</dbReference>
<dbReference type="SUPFAM" id="SSF50331">
    <property type="entry name" value="MOP-like"/>
    <property type="match status" value="1"/>
</dbReference>
<evidence type="ECO:0000313" key="5">
    <source>
        <dbReference type="EMBL" id="MDX8483039.1"/>
    </source>
</evidence>
<dbReference type="InterPro" id="IPR040582">
    <property type="entry name" value="OB_MalK-like"/>
</dbReference>
<dbReference type="PANTHER" id="PTHR43875:SF1">
    <property type="entry name" value="OSMOPROTECTIVE COMPOUNDS UPTAKE ATP-BINDING PROTEIN GGTA"/>
    <property type="match status" value="1"/>
</dbReference>
<evidence type="ECO:0000256" key="1">
    <source>
        <dbReference type="ARBA" id="ARBA00005417"/>
    </source>
</evidence>
<dbReference type="InterPro" id="IPR017871">
    <property type="entry name" value="ABC_transporter-like_CS"/>
</dbReference>
<dbReference type="Gene3D" id="2.40.50.100">
    <property type="match status" value="1"/>
</dbReference>
<sequence>MPARDRDVAMVFQSYALYPTMTVAQNIALPLKMRGLDRKTSDEKVAGVARLLQIEPLLARLPRELSGGQRQRVAIGRALVRDPRLFLFDEPLSNLDAALRTELRAEIKRLHQSIRRTMVYVTHDQTEALTLADKIVVLKAGKIEQTGTPLSLYDDPDNAFVAGFIGTPRMNFLKATVVNDGKALAAGEARVDISHLKTRLANGKTVTLGIRPEHLDEKQGVALSLAVDVTERLGSTSYVHGALPGGETVVAERREDQPRFGETITLRFQPRAPASSTEKVVAFADARPGLHFCGRAGLVRFEAAPDIAIAGDRFRIHTLTYEYSLIFRTCGSLASDVDISNDRSRDRIGHAEVAA</sequence>
<dbReference type="Proteomes" id="UP001287059">
    <property type="component" value="Unassembled WGS sequence"/>
</dbReference>
<evidence type="ECO:0000256" key="2">
    <source>
        <dbReference type="ARBA" id="ARBA00022741"/>
    </source>
</evidence>
<dbReference type="RefSeq" id="WP_320291159.1">
    <property type="nucleotide sequence ID" value="NZ_JAVIIW010000065.1"/>
</dbReference>
<dbReference type="InterPro" id="IPR003439">
    <property type="entry name" value="ABC_transporter-like_ATP-bd"/>
</dbReference>
<organism evidence="5 6">
    <name type="scientific">Mesorhizobium album</name>
    <dbReference type="NCBI Taxonomy" id="3072314"/>
    <lineage>
        <taxon>Bacteria</taxon>
        <taxon>Pseudomonadati</taxon>
        <taxon>Pseudomonadota</taxon>
        <taxon>Alphaproteobacteria</taxon>
        <taxon>Hyphomicrobiales</taxon>
        <taxon>Phyllobacteriaceae</taxon>
        <taxon>Mesorhizobium</taxon>
    </lineage>
</organism>
<feature type="domain" description="ABC transporter" evidence="4">
    <location>
        <begin position="1"/>
        <end position="165"/>
    </location>
</feature>
<dbReference type="Pfam" id="PF17912">
    <property type="entry name" value="OB_MalK"/>
    <property type="match status" value="1"/>
</dbReference>
<dbReference type="EMBL" id="JAVIIW010000065">
    <property type="protein sequence ID" value="MDX8483039.1"/>
    <property type="molecule type" value="Genomic_DNA"/>
</dbReference>
<evidence type="ECO:0000313" key="6">
    <source>
        <dbReference type="Proteomes" id="UP001287059"/>
    </source>
</evidence>
<dbReference type="Pfam" id="PF00005">
    <property type="entry name" value="ABC_tran"/>
    <property type="match status" value="1"/>
</dbReference>
<comment type="similarity">
    <text evidence="1">Belongs to the ABC transporter superfamily.</text>
</comment>
<comment type="caution">
    <text evidence="5">The sequence shown here is derived from an EMBL/GenBank/DDBJ whole genome shotgun (WGS) entry which is preliminary data.</text>
</comment>
<evidence type="ECO:0000259" key="4">
    <source>
        <dbReference type="PROSITE" id="PS50893"/>
    </source>
</evidence>
<dbReference type="GO" id="GO:0005524">
    <property type="term" value="F:ATP binding"/>
    <property type="evidence" value="ECO:0007669"/>
    <property type="project" value="UniProtKB-KW"/>
</dbReference>
<reference evidence="5 6" key="1">
    <citation type="submission" date="2023-08" db="EMBL/GenBank/DDBJ databases">
        <title>Implementing the SeqCode for naming new Mesorhizobium species isolated from Vachellia karroo root nodules.</title>
        <authorList>
            <person name="Van Lill M."/>
        </authorList>
    </citation>
    <scope>NUCLEOTIDE SEQUENCE [LARGE SCALE GENOMIC DNA]</scope>
    <source>
        <strain evidence="5 6">VK24D</strain>
    </source>
</reference>
<dbReference type="PROSITE" id="PS00211">
    <property type="entry name" value="ABC_TRANSPORTER_1"/>
    <property type="match status" value="1"/>
</dbReference>
<name>A0ABU4YAT0_9HYPH</name>
<accession>A0ABU4YAT0</accession>
<dbReference type="SUPFAM" id="SSF52540">
    <property type="entry name" value="P-loop containing nucleoside triphosphate hydrolases"/>
    <property type="match status" value="1"/>
</dbReference>
<proteinExistence type="inferred from homology"/>
<evidence type="ECO:0000256" key="3">
    <source>
        <dbReference type="ARBA" id="ARBA00022840"/>
    </source>
</evidence>
<dbReference type="PANTHER" id="PTHR43875">
    <property type="entry name" value="MALTODEXTRIN IMPORT ATP-BINDING PROTEIN MSMX"/>
    <property type="match status" value="1"/>
</dbReference>
<dbReference type="InterPro" id="IPR027417">
    <property type="entry name" value="P-loop_NTPase"/>
</dbReference>
<dbReference type="InterPro" id="IPR012340">
    <property type="entry name" value="NA-bd_OB-fold"/>
</dbReference>
<keyword evidence="3 5" id="KW-0067">ATP-binding</keyword>
<dbReference type="InterPro" id="IPR047641">
    <property type="entry name" value="ABC_transpr_MalK/UgpC-like"/>
</dbReference>
<protein>
    <submittedName>
        <fullName evidence="5">ABC transporter ATP-binding protein</fullName>
    </submittedName>
</protein>
<dbReference type="Gene3D" id="2.40.50.140">
    <property type="entry name" value="Nucleic acid-binding proteins"/>
    <property type="match status" value="1"/>
</dbReference>
<gene>
    <name evidence="5" type="ORF">RFN28_31960</name>
</gene>
<keyword evidence="2" id="KW-0547">Nucleotide-binding</keyword>